<evidence type="ECO:0000256" key="12">
    <source>
        <dbReference type="RuleBase" id="RU003657"/>
    </source>
</evidence>
<name>F4GI27_PARC1</name>
<dbReference type="EC" id="4.3.2.10" evidence="11"/>
<dbReference type="eggNOG" id="COG0107">
    <property type="taxonomic scope" value="Bacteria"/>
</dbReference>
<dbReference type="InterPro" id="IPR011060">
    <property type="entry name" value="RibuloseP-bd_barrel"/>
</dbReference>
<dbReference type="OrthoDB" id="9781903at2"/>
<dbReference type="InterPro" id="IPR004651">
    <property type="entry name" value="HisF"/>
</dbReference>
<dbReference type="InterPro" id="IPR013785">
    <property type="entry name" value="Aldolase_TIM"/>
</dbReference>
<dbReference type="NCBIfam" id="TIGR00735">
    <property type="entry name" value="hisF"/>
    <property type="match status" value="1"/>
</dbReference>
<sequence>MLAKRIIPCLDVRDGRTVKGINFIGLRDAGDPVELGAAYAACGADELVFLDITATVEGRSTFSALVEKIARRIDIPFTVGGGIRTDADVDVLLSSGADKISVNSAAVRDPALLERLARRYGSQCVVCAVDARRSSRFRLPDGEDGWEVYLDGGRTPAGMDALSWVREAAARGAGEILLTSMDKDGTKDGFDIELTRKVASSCSVPVIASGGAGNMEHFFEVFDKGCADAALAASIFHFHEVEMNQLKIFLREHGIVVRIPQGK</sequence>
<dbReference type="KEGG" id="scc:Spico_1421"/>
<proteinExistence type="inferred from homology"/>
<comment type="similarity">
    <text evidence="3 11 12">Belongs to the HisA/HisF family.</text>
</comment>
<evidence type="ECO:0000256" key="5">
    <source>
        <dbReference type="ARBA" id="ARBA00022490"/>
    </source>
</evidence>
<keyword evidence="14" id="KW-1185">Reference proteome</keyword>
<dbReference type="PANTHER" id="PTHR21235:SF2">
    <property type="entry name" value="IMIDAZOLE GLYCEROL PHOSPHATE SYNTHASE HISHF"/>
    <property type="match status" value="1"/>
</dbReference>
<evidence type="ECO:0000256" key="7">
    <source>
        <dbReference type="ARBA" id="ARBA00023102"/>
    </source>
</evidence>
<dbReference type="InterPro" id="IPR050064">
    <property type="entry name" value="IGPS_HisA/HisF"/>
</dbReference>
<dbReference type="GO" id="GO:0000107">
    <property type="term" value="F:imidazoleglycerol-phosphate synthase activity"/>
    <property type="evidence" value="ECO:0007669"/>
    <property type="project" value="UniProtKB-UniRule"/>
</dbReference>
<dbReference type="STRING" id="760011.Spico_1421"/>
<evidence type="ECO:0000256" key="9">
    <source>
        <dbReference type="ARBA" id="ARBA00025475"/>
    </source>
</evidence>
<keyword evidence="7 11" id="KW-0368">Histidine biosynthesis</keyword>
<dbReference type="GO" id="GO:0016829">
    <property type="term" value="F:lyase activity"/>
    <property type="evidence" value="ECO:0007669"/>
    <property type="project" value="UniProtKB-KW"/>
</dbReference>
<dbReference type="Pfam" id="PF00977">
    <property type="entry name" value="His_biosynth"/>
    <property type="match status" value="1"/>
</dbReference>
<keyword evidence="5 11" id="KW-0963">Cytoplasm</keyword>
<dbReference type="HAMAP" id="MF_01013">
    <property type="entry name" value="HisF"/>
    <property type="match status" value="1"/>
</dbReference>
<dbReference type="Proteomes" id="UP000007939">
    <property type="component" value="Chromosome"/>
</dbReference>
<evidence type="ECO:0000256" key="11">
    <source>
        <dbReference type="HAMAP-Rule" id="MF_01013"/>
    </source>
</evidence>
<dbReference type="PANTHER" id="PTHR21235">
    <property type="entry name" value="IMIDAZOLE GLYCEROL PHOSPHATE SYNTHASE SUBUNIT HISF/H IGP SYNTHASE SUBUNIT HISF/H"/>
    <property type="match status" value="1"/>
</dbReference>
<comment type="subunit">
    <text evidence="4 11">Heterodimer of HisH and HisF.</text>
</comment>
<keyword evidence="8 11" id="KW-0456">Lyase</keyword>
<gene>
    <name evidence="11" type="primary">hisF</name>
    <name evidence="13" type="ordered locus">Spico_1421</name>
</gene>
<comment type="catalytic activity">
    <reaction evidence="10 11">
        <text>5-[(5-phospho-1-deoxy-D-ribulos-1-ylimino)methylamino]-1-(5-phospho-beta-D-ribosyl)imidazole-4-carboxamide + L-glutamine = D-erythro-1-(imidazol-4-yl)glycerol 3-phosphate + 5-amino-1-(5-phospho-beta-D-ribosyl)imidazole-4-carboxamide + L-glutamate + H(+)</text>
        <dbReference type="Rhea" id="RHEA:24793"/>
        <dbReference type="ChEBI" id="CHEBI:15378"/>
        <dbReference type="ChEBI" id="CHEBI:29985"/>
        <dbReference type="ChEBI" id="CHEBI:58278"/>
        <dbReference type="ChEBI" id="CHEBI:58359"/>
        <dbReference type="ChEBI" id="CHEBI:58475"/>
        <dbReference type="ChEBI" id="CHEBI:58525"/>
        <dbReference type="EC" id="4.3.2.10"/>
    </reaction>
</comment>
<dbReference type="AlphaFoldDB" id="F4GI27"/>
<accession>F4GI27</accession>
<evidence type="ECO:0000256" key="10">
    <source>
        <dbReference type="ARBA" id="ARBA00047838"/>
    </source>
</evidence>
<feature type="active site" evidence="11">
    <location>
        <position position="130"/>
    </location>
</feature>
<dbReference type="FunFam" id="3.20.20.70:FF:000006">
    <property type="entry name" value="Imidazole glycerol phosphate synthase subunit HisF"/>
    <property type="match status" value="1"/>
</dbReference>
<evidence type="ECO:0000313" key="13">
    <source>
        <dbReference type="EMBL" id="AEC02625.1"/>
    </source>
</evidence>
<keyword evidence="13" id="KW-0413">Isomerase</keyword>
<dbReference type="SUPFAM" id="SSF51366">
    <property type="entry name" value="Ribulose-phoshate binding barrel"/>
    <property type="match status" value="1"/>
</dbReference>
<organism evidence="13 14">
    <name type="scientific">Parasphaerochaeta coccoides (strain ATCC BAA-1237 / DSM 17374 / SPN1)</name>
    <name type="common">Sphaerochaeta coccoides</name>
    <dbReference type="NCBI Taxonomy" id="760011"/>
    <lineage>
        <taxon>Bacteria</taxon>
        <taxon>Pseudomonadati</taxon>
        <taxon>Spirochaetota</taxon>
        <taxon>Spirochaetia</taxon>
        <taxon>Spirochaetales</taxon>
        <taxon>Sphaerochaetaceae</taxon>
        <taxon>Parasphaerochaeta</taxon>
    </lineage>
</organism>
<evidence type="ECO:0000313" key="14">
    <source>
        <dbReference type="Proteomes" id="UP000007939"/>
    </source>
</evidence>
<comment type="subcellular location">
    <subcellularLocation>
        <location evidence="1 11">Cytoplasm</location>
    </subcellularLocation>
</comment>
<dbReference type="HOGENOM" id="CLU_048577_4_0_12"/>
<dbReference type="CDD" id="cd04731">
    <property type="entry name" value="HisF"/>
    <property type="match status" value="1"/>
</dbReference>
<dbReference type="GO" id="GO:0016853">
    <property type="term" value="F:isomerase activity"/>
    <property type="evidence" value="ECO:0007669"/>
    <property type="project" value="UniProtKB-KW"/>
</dbReference>
<dbReference type="EMBL" id="CP002659">
    <property type="protein sequence ID" value="AEC02625.1"/>
    <property type="molecule type" value="Genomic_DNA"/>
</dbReference>
<evidence type="ECO:0000256" key="2">
    <source>
        <dbReference type="ARBA" id="ARBA00005091"/>
    </source>
</evidence>
<reference evidence="14" key="1">
    <citation type="submission" date="2011-04" db="EMBL/GenBank/DDBJ databases">
        <title>The complete genome of Spirochaeta coccoides DSM 17374.</title>
        <authorList>
            <person name="Lucas S."/>
            <person name="Copeland A."/>
            <person name="Lapidus A."/>
            <person name="Bruce D."/>
            <person name="Goodwin L."/>
            <person name="Pitluck S."/>
            <person name="Peters L."/>
            <person name="Kyrpides N."/>
            <person name="Mavromatis K."/>
            <person name="Pagani I."/>
            <person name="Ivanova N."/>
            <person name="Ovchinnikova G."/>
            <person name="Lu M."/>
            <person name="Detter J.C."/>
            <person name="Tapia R."/>
            <person name="Han C."/>
            <person name="Land M."/>
            <person name="Hauser L."/>
            <person name="Markowitz V."/>
            <person name="Cheng J.-F."/>
            <person name="Hugenholtz P."/>
            <person name="Woyke T."/>
            <person name="Wu D."/>
            <person name="Spring S."/>
            <person name="Schroeder M."/>
            <person name="Brambilla E."/>
            <person name="Klenk H.-P."/>
            <person name="Eisen J.A."/>
        </authorList>
    </citation>
    <scope>NUCLEOTIDE SEQUENCE [LARGE SCALE GENOMIC DNA]</scope>
    <source>
        <strain evidence="14">ATCC BAA-1237 / DSM 17374 / SPN1</strain>
    </source>
</reference>
<evidence type="ECO:0000256" key="4">
    <source>
        <dbReference type="ARBA" id="ARBA00011152"/>
    </source>
</evidence>
<comment type="function">
    <text evidence="9 11">IGPS catalyzes the conversion of PRFAR and glutamine to IGP, AICAR and glutamate. The HisF subunit catalyzes the cyclization activity that produces IGP and AICAR from PRFAR using the ammonia provided by the HisH subunit.</text>
</comment>
<protein>
    <recommendedName>
        <fullName evidence="11">Imidazole glycerol phosphate synthase subunit HisF</fullName>
        <ecNumber evidence="11">4.3.2.10</ecNumber>
    </recommendedName>
    <alternativeName>
        <fullName evidence="11">IGP synthase cyclase subunit</fullName>
    </alternativeName>
    <alternativeName>
        <fullName evidence="11">IGP synthase subunit HisF</fullName>
    </alternativeName>
    <alternativeName>
        <fullName evidence="11">ImGP synthase subunit HisF</fullName>
        <shortName evidence="11">IGPS subunit HisF</shortName>
    </alternativeName>
</protein>
<comment type="pathway">
    <text evidence="2 11">Amino-acid biosynthesis; L-histidine biosynthesis; L-histidine from 5-phospho-alpha-D-ribose 1-diphosphate: step 5/9.</text>
</comment>
<dbReference type="Gene3D" id="3.20.20.70">
    <property type="entry name" value="Aldolase class I"/>
    <property type="match status" value="1"/>
</dbReference>
<dbReference type="InterPro" id="IPR006062">
    <property type="entry name" value="His_biosynth"/>
</dbReference>
<reference evidence="13 14" key="2">
    <citation type="journal article" date="2012" name="Stand. Genomic Sci.">
        <title>Complete genome sequence of the termite hindgut bacterium Spirochaeta coccoides type strain (SPN1(T)), reclassification in the genus Sphaerochaeta as Sphaerochaeta coccoides comb. nov. and emendations of the family Spirochaetaceae and the genus Sphaerochaeta.</title>
        <authorList>
            <person name="Abt B."/>
            <person name="Han C."/>
            <person name="Scheuner C."/>
            <person name="Lu M."/>
            <person name="Lapidus A."/>
            <person name="Nolan M."/>
            <person name="Lucas S."/>
            <person name="Hammon N."/>
            <person name="Deshpande S."/>
            <person name="Cheng J.F."/>
            <person name="Tapia R."/>
            <person name="Goodwin L.A."/>
            <person name="Pitluck S."/>
            <person name="Liolios K."/>
            <person name="Pagani I."/>
            <person name="Ivanova N."/>
            <person name="Mavromatis K."/>
            <person name="Mikhailova N."/>
            <person name="Huntemann M."/>
            <person name="Pati A."/>
            <person name="Chen A."/>
            <person name="Palaniappan K."/>
            <person name="Land M."/>
            <person name="Hauser L."/>
            <person name="Brambilla E.M."/>
            <person name="Rohde M."/>
            <person name="Spring S."/>
            <person name="Gronow S."/>
            <person name="Goker M."/>
            <person name="Woyke T."/>
            <person name="Bristow J."/>
            <person name="Eisen J.A."/>
            <person name="Markowitz V."/>
            <person name="Hugenholtz P."/>
            <person name="Kyrpides N.C."/>
            <person name="Klenk H.P."/>
            <person name="Detter J.C."/>
        </authorList>
    </citation>
    <scope>NUCLEOTIDE SEQUENCE [LARGE SCALE GENOMIC DNA]</scope>
    <source>
        <strain evidence="14">ATCC BAA-1237 / DSM 17374 / SPN1</strain>
    </source>
</reference>
<dbReference type="RefSeq" id="WP_013740020.1">
    <property type="nucleotide sequence ID" value="NC_015436.1"/>
</dbReference>
<dbReference type="GO" id="GO:0005737">
    <property type="term" value="C:cytoplasm"/>
    <property type="evidence" value="ECO:0007669"/>
    <property type="project" value="UniProtKB-SubCell"/>
</dbReference>
<feature type="active site" evidence="11">
    <location>
        <position position="11"/>
    </location>
</feature>
<evidence type="ECO:0000256" key="6">
    <source>
        <dbReference type="ARBA" id="ARBA00022605"/>
    </source>
</evidence>
<evidence type="ECO:0000256" key="8">
    <source>
        <dbReference type="ARBA" id="ARBA00023239"/>
    </source>
</evidence>
<dbReference type="GO" id="GO:0000105">
    <property type="term" value="P:L-histidine biosynthetic process"/>
    <property type="evidence" value="ECO:0007669"/>
    <property type="project" value="UniProtKB-UniRule"/>
</dbReference>
<keyword evidence="6 11" id="KW-0028">Amino-acid biosynthesis</keyword>
<evidence type="ECO:0000256" key="3">
    <source>
        <dbReference type="ARBA" id="ARBA00009667"/>
    </source>
</evidence>
<dbReference type="UniPathway" id="UPA00031">
    <property type="reaction ID" value="UER00010"/>
</dbReference>
<evidence type="ECO:0000256" key="1">
    <source>
        <dbReference type="ARBA" id="ARBA00004496"/>
    </source>
</evidence>